<dbReference type="Gene3D" id="2.40.40.10">
    <property type="entry name" value="RlpA-like domain"/>
    <property type="match status" value="1"/>
</dbReference>
<gene>
    <name evidence="3" type="ORF">J2S77_001317</name>
</gene>
<keyword evidence="4" id="KW-1185">Reference proteome</keyword>
<evidence type="ECO:0000256" key="1">
    <source>
        <dbReference type="ARBA" id="ARBA00022729"/>
    </source>
</evidence>
<dbReference type="InterPro" id="IPR036908">
    <property type="entry name" value="RlpA-like_sf"/>
</dbReference>
<keyword evidence="1" id="KW-0732">Signal</keyword>
<evidence type="ECO:0000313" key="3">
    <source>
        <dbReference type="EMBL" id="MDQ0159353.1"/>
    </source>
</evidence>
<comment type="caution">
    <text evidence="3">The sequence shown here is derived from an EMBL/GenBank/DDBJ whole genome shotgun (WGS) entry which is preliminary data.</text>
</comment>
<dbReference type="Pfam" id="PF13028">
    <property type="entry name" value="DUF3889"/>
    <property type="match status" value="1"/>
</dbReference>
<evidence type="ECO:0000259" key="2">
    <source>
        <dbReference type="Pfam" id="PF00967"/>
    </source>
</evidence>
<dbReference type="CDD" id="cd22191">
    <property type="entry name" value="DPBB_RlpA_EXP_N-like"/>
    <property type="match status" value="1"/>
</dbReference>
<dbReference type="Pfam" id="PF00967">
    <property type="entry name" value="Barwin"/>
    <property type="match status" value="1"/>
</dbReference>
<dbReference type="InterPro" id="IPR024987">
    <property type="entry name" value="DUF3889"/>
</dbReference>
<keyword evidence="3" id="KW-0449">Lipoprotein</keyword>
<feature type="domain" description="Barwin" evidence="2">
    <location>
        <begin position="14"/>
        <end position="108"/>
    </location>
</feature>
<accession>A0ABT9VEG7</accession>
<dbReference type="Proteomes" id="UP001224359">
    <property type="component" value="Unassembled WGS sequence"/>
</dbReference>
<dbReference type="PANTHER" id="PTHR31836:SF22">
    <property type="entry name" value="RLPA-LIKE PROTEIN DOUBLE-PSI BETA-BARREL DOMAIN-CONTAINING PROTEIN"/>
    <property type="match status" value="1"/>
</dbReference>
<dbReference type="PANTHER" id="PTHR31836">
    <property type="match status" value="1"/>
</dbReference>
<dbReference type="InterPro" id="IPR001153">
    <property type="entry name" value="Barwin_dom"/>
</dbReference>
<protein>
    <submittedName>
        <fullName evidence="3">Rare lipoprotein A</fullName>
    </submittedName>
</protein>
<dbReference type="RefSeq" id="WP_306975764.1">
    <property type="nucleotide sequence ID" value="NZ_JAUSTQ010000004.1"/>
</dbReference>
<proteinExistence type="predicted"/>
<organism evidence="3 4">
    <name type="scientific">Alkalibacillus salilacus</name>
    <dbReference type="NCBI Taxonomy" id="284582"/>
    <lineage>
        <taxon>Bacteria</taxon>
        <taxon>Bacillati</taxon>
        <taxon>Bacillota</taxon>
        <taxon>Bacilli</taxon>
        <taxon>Bacillales</taxon>
        <taxon>Bacillaceae</taxon>
        <taxon>Alkalibacillus</taxon>
    </lineage>
</organism>
<name>A0ABT9VEG7_9BACI</name>
<dbReference type="EMBL" id="JAUSTQ010000004">
    <property type="protein sequence ID" value="MDQ0159353.1"/>
    <property type="molecule type" value="Genomic_DNA"/>
</dbReference>
<sequence>MYYNDEEYLVPPTYLYAPMRQNYDGETISGDTTWTEGGSVTKCNLAWSDMNHMTTAVSADSPYTCGQLLNVKFEDTGKEVTVKVVDTVAGYPPNRLNLHRKAFEALGANLDWGIIPIRISVVPTDGNGQLRDVLWNVLGQTYPGATIKNSQWQGEENVSGGYRKESYLFTLGTSEGDITVRGDVVFHPNTKRIRSINLTETS</sequence>
<evidence type="ECO:0000313" key="4">
    <source>
        <dbReference type="Proteomes" id="UP001224359"/>
    </source>
</evidence>
<dbReference type="SUPFAM" id="SSF50685">
    <property type="entry name" value="Barwin-like endoglucanases"/>
    <property type="match status" value="1"/>
</dbReference>
<reference evidence="3 4" key="1">
    <citation type="submission" date="2023-07" db="EMBL/GenBank/DDBJ databases">
        <title>Genomic Encyclopedia of Type Strains, Phase IV (KMG-IV): sequencing the most valuable type-strain genomes for metagenomic binning, comparative biology and taxonomic classification.</title>
        <authorList>
            <person name="Goeker M."/>
        </authorList>
    </citation>
    <scope>NUCLEOTIDE SEQUENCE [LARGE SCALE GENOMIC DNA]</scope>
    <source>
        <strain evidence="3 4">DSM 16460</strain>
    </source>
</reference>
<dbReference type="InterPro" id="IPR051477">
    <property type="entry name" value="Expansin_CellWall"/>
</dbReference>